<dbReference type="AlphaFoldDB" id="G7YRG0"/>
<protein>
    <submittedName>
        <fullName evidence="2">Retrovirus-related Pol polyprotein from transposon gypsy</fullName>
    </submittedName>
</protein>
<dbReference type="InterPro" id="IPR050951">
    <property type="entry name" value="Retrovirus_Pol_polyprotein"/>
</dbReference>
<accession>G7YRG0</accession>
<feature type="domain" description="Reverse transcriptase/retrotransposon-derived protein RNase H-like" evidence="1">
    <location>
        <begin position="412"/>
        <end position="487"/>
    </location>
</feature>
<dbReference type="InterPro" id="IPR041577">
    <property type="entry name" value="RT_RNaseH_2"/>
</dbReference>
<sequence length="505" mass="57383">MSETSKRWVVSEGVSRRALDAQRIFLQNRCERNQTFYAKILHFFAYVLRPKITLICVASEVAALAFAEKFGAVSFSSFTEFENALNQYMKANYVVFVRPSSNRSTIAVLRYEWVNYKCGRPWLTIYLHVHLAGRQVDLQKTVWSRSSLGKDSNQHGIRTTGKNQYGATELRSINNKAQKYSSLSGCKDTTWTTPEDGLEDQTIRIDFNAYSFLKKQATFNVLTRSHSQSVRDFVLQLQTQAAKCDYGVHLEDQLRDRLIAGIQLPELQQKLPLYPDQQFQTIRKIFSTSGTSIIGLKVLRSLRTSITSLTSVNVNELKQLILKCSKATGGMQIPEVKLEATGDPTFLKRRIIRFGLREPVRQALNSTCERGILTPVRSSNWTTPIVTPPKADGITPRIFGAYRLMLNTRLLETVLKPFSTKHHSTVITDASPTGIGTILEQCGRPVICISCRLSKVERGYSHTQREALVVYWAVKRLHKYLFRSNFTATTDLVSSYSVVEDIFYK</sequence>
<dbReference type="PANTHER" id="PTHR37984:SF11">
    <property type="entry name" value="INTEGRASE CATALYTIC DOMAIN-CONTAINING PROTEIN"/>
    <property type="match status" value="1"/>
</dbReference>
<gene>
    <name evidence="2" type="ORF">CLF_108265</name>
</gene>
<dbReference type="EMBL" id="DF144033">
    <property type="protein sequence ID" value="GAA55540.1"/>
    <property type="molecule type" value="Genomic_DNA"/>
</dbReference>
<keyword evidence="3" id="KW-1185">Reference proteome</keyword>
<evidence type="ECO:0000313" key="2">
    <source>
        <dbReference type="EMBL" id="GAA55540.1"/>
    </source>
</evidence>
<name>G7YRG0_CLOSI</name>
<reference key="2">
    <citation type="submission" date="2011-10" db="EMBL/GenBank/DDBJ databases">
        <title>The genome and transcriptome sequence of Clonorchis sinensis provide insights into the carcinogenic liver fluke.</title>
        <authorList>
            <person name="Wang X."/>
            <person name="Huang Y."/>
            <person name="Chen W."/>
            <person name="Liu H."/>
            <person name="Guo L."/>
            <person name="Chen Y."/>
            <person name="Luo F."/>
            <person name="Zhou W."/>
            <person name="Sun J."/>
            <person name="Mao Q."/>
            <person name="Liang P."/>
            <person name="Zhou C."/>
            <person name="Tian Y."/>
            <person name="Men J."/>
            <person name="Lv X."/>
            <person name="Huang L."/>
            <person name="Zhou J."/>
            <person name="Hu Y."/>
            <person name="Li R."/>
            <person name="Zhang F."/>
            <person name="Lei H."/>
            <person name="Li X."/>
            <person name="Hu X."/>
            <person name="Liang C."/>
            <person name="Xu J."/>
            <person name="Wu Z."/>
            <person name="Yu X."/>
        </authorList>
    </citation>
    <scope>NUCLEOTIDE SEQUENCE</scope>
    <source>
        <strain>Henan</strain>
    </source>
</reference>
<reference evidence="2" key="1">
    <citation type="journal article" date="2011" name="Genome Biol.">
        <title>The draft genome of the carcinogenic human liver fluke Clonorchis sinensis.</title>
        <authorList>
            <person name="Wang X."/>
            <person name="Chen W."/>
            <person name="Huang Y."/>
            <person name="Sun J."/>
            <person name="Men J."/>
            <person name="Liu H."/>
            <person name="Luo F."/>
            <person name="Guo L."/>
            <person name="Lv X."/>
            <person name="Deng C."/>
            <person name="Zhou C."/>
            <person name="Fan Y."/>
            <person name="Li X."/>
            <person name="Huang L."/>
            <person name="Hu Y."/>
            <person name="Liang C."/>
            <person name="Hu X."/>
            <person name="Xu J."/>
            <person name="Yu X."/>
        </authorList>
    </citation>
    <scope>NUCLEOTIDE SEQUENCE [LARGE SCALE GENOMIC DNA]</scope>
    <source>
        <strain evidence="2">Henan</strain>
    </source>
</reference>
<dbReference type="Proteomes" id="UP000008909">
    <property type="component" value="Unassembled WGS sequence"/>
</dbReference>
<dbReference type="InterPro" id="IPR043502">
    <property type="entry name" value="DNA/RNA_pol_sf"/>
</dbReference>
<organism evidence="2 3">
    <name type="scientific">Clonorchis sinensis</name>
    <name type="common">Chinese liver fluke</name>
    <dbReference type="NCBI Taxonomy" id="79923"/>
    <lineage>
        <taxon>Eukaryota</taxon>
        <taxon>Metazoa</taxon>
        <taxon>Spiralia</taxon>
        <taxon>Lophotrochozoa</taxon>
        <taxon>Platyhelminthes</taxon>
        <taxon>Trematoda</taxon>
        <taxon>Digenea</taxon>
        <taxon>Opisthorchiida</taxon>
        <taxon>Opisthorchiata</taxon>
        <taxon>Opisthorchiidae</taxon>
        <taxon>Clonorchis</taxon>
    </lineage>
</organism>
<dbReference type="PANTHER" id="PTHR37984">
    <property type="entry name" value="PROTEIN CBG26694"/>
    <property type="match status" value="1"/>
</dbReference>
<proteinExistence type="predicted"/>
<evidence type="ECO:0000313" key="3">
    <source>
        <dbReference type="Proteomes" id="UP000008909"/>
    </source>
</evidence>
<dbReference type="Pfam" id="PF17919">
    <property type="entry name" value="RT_RNaseH_2"/>
    <property type="match status" value="1"/>
</dbReference>
<dbReference type="SUPFAM" id="SSF56672">
    <property type="entry name" value="DNA/RNA polymerases"/>
    <property type="match status" value="1"/>
</dbReference>
<evidence type="ECO:0000259" key="1">
    <source>
        <dbReference type="Pfam" id="PF17919"/>
    </source>
</evidence>